<reference evidence="10 11" key="1">
    <citation type="submission" date="2024-09" db="EMBL/GenBank/DDBJ databases">
        <authorList>
            <person name="Sun Q."/>
            <person name="Mori K."/>
        </authorList>
    </citation>
    <scope>NUCLEOTIDE SEQUENCE [LARGE SCALE GENOMIC DNA]</scope>
    <source>
        <strain evidence="10 11">TBRC 5777</strain>
    </source>
</reference>
<keyword evidence="6 7" id="KW-0961">Cell wall biogenesis/degradation</keyword>
<feature type="active site" description="Nucleophile" evidence="7">
    <location>
        <position position="415"/>
    </location>
</feature>
<proteinExistence type="inferred from homology"/>
<dbReference type="CDD" id="cd16913">
    <property type="entry name" value="YkuD_like"/>
    <property type="match status" value="1"/>
</dbReference>
<comment type="caution">
    <text evidence="10">The sequence shown here is derived from an EMBL/GenBank/DDBJ whole genome shotgun (WGS) entry which is preliminary data.</text>
</comment>
<dbReference type="SUPFAM" id="SSF141523">
    <property type="entry name" value="L,D-transpeptidase catalytic domain-like"/>
    <property type="match status" value="1"/>
</dbReference>
<dbReference type="InterPro" id="IPR036366">
    <property type="entry name" value="PGBDSf"/>
</dbReference>
<evidence type="ECO:0000256" key="3">
    <source>
        <dbReference type="ARBA" id="ARBA00022679"/>
    </source>
</evidence>
<dbReference type="Proteomes" id="UP001589865">
    <property type="component" value="Unassembled WGS sequence"/>
</dbReference>
<organism evidence="10 11">
    <name type="scientific">Roseomonas elaeocarpi</name>
    <dbReference type="NCBI Taxonomy" id="907779"/>
    <lineage>
        <taxon>Bacteria</taxon>
        <taxon>Pseudomonadati</taxon>
        <taxon>Pseudomonadota</taxon>
        <taxon>Alphaproteobacteria</taxon>
        <taxon>Acetobacterales</taxon>
        <taxon>Roseomonadaceae</taxon>
        <taxon>Roseomonas</taxon>
    </lineage>
</organism>
<comment type="pathway">
    <text evidence="1 7">Cell wall biogenesis; peptidoglycan biosynthesis.</text>
</comment>
<keyword evidence="4 7" id="KW-0133">Cell shape</keyword>
<keyword evidence="5 7" id="KW-0573">Peptidoglycan synthesis</keyword>
<keyword evidence="11" id="KW-1185">Reference proteome</keyword>
<evidence type="ECO:0000313" key="11">
    <source>
        <dbReference type="Proteomes" id="UP001589865"/>
    </source>
</evidence>
<dbReference type="InterPro" id="IPR038063">
    <property type="entry name" value="Transpep_catalytic_dom"/>
</dbReference>
<evidence type="ECO:0000313" key="10">
    <source>
        <dbReference type="EMBL" id="MFC0408274.1"/>
    </source>
</evidence>
<gene>
    <name evidence="10" type="ORF">ACFFGY_08460</name>
</gene>
<evidence type="ECO:0000256" key="8">
    <source>
        <dbReference type="SAM" id="SignalP"/>
    </source>
</evidence>
<sequence>MRRRDLCLVLAASAVPLAVSDQAHSQPPVPASTRASVDALLRLTARLRRLEEDGLDPAWYAIPADEAAPADPRGFASSALRAAGAALSDLLLGRVRQPTDRPDILRDPAAVPMPRWQLDLLGAAEPAAVIDRAALVHPEALAIRTELARARAILAAGGWGRIPAGPTIEPGSSDPDRVPALRARLRVTDPALAAAEDGGALYDPPLAEAVRRWQEENGLEADGRVGAISLAQLNRPVLDRVNQLRVALDMRRAAARPPAGRRIDVNIPDYRLQVMDGTKRLLRMNVVVGRPSRATPLLQVRMTTVQFNPPWGVPERNAREDLLPKLRRDVKSVVAKGFHFYTVVGGERVEIDPATVDWNTVPKERFPYLVRQDAGDESALGRLKFIMPNNDDIYLHDTPDRAAFNRPDRAFSSGCIRLERPMELLTIAMDGVRGWDDARIRKTLDGGQTVNVPVARPIPVHLIYSTAVVEDGHVRLRPDIYGLDAAYARELARPAVPQVAAR</sequence>
<evidence type="ECO:0000259" key="9">
    <source>
        <dbReference type="PROSITE" id="PS52029"/>
    </source>
</evidence>
<name>A0ABV6JRC9_9PROT</name>
<accession>A0ABV6JRC9</accession>
<feature type="signal peptide" evidence="8">
    <location>
        <begin position="1"/>
        <end position="25"/>
    </location>
</feature>
<dbReference type="Gene3D" id="2.40.440.10">
    <property type="entry name" value="L,D-transpeptidase catalytic domain-like"/>
    <property type="match status" value="1"/>
</dbReference>
<feature type="active site" description="Proton donor/acceptor" evidence="7">
    <location>
        <position position="396"/>
    </location>
</feature>
<dbReference type="InterPro" id="IPR005490">
    <property type="entry name" value="LD_TPept_cat_dom"/>
</dbReference>
<dbReference type="Pfam" id="PF01471">
    <property type="entry name" value="PG_binding_1"/>
    <property type="match status" value="1"/>
</dbReference>
<dbReference type="InterPro" id="IPR002477">
    <property type="entry name" value="Peptidoglycan-bd-like"/>
</dbReference>
<keyword evidence="8" id="KW-0732">Signal</keyword>
<evidence type="ECO:0000256" key="7">
    <source>
        <dbReference type="PROSITE-ProRule" id="PRU01373"/>
    </source>
</evidence>
<dbReference type="Pfam" id="PF03734">
    <property type="entry name" value="YkuD"/>
    <property type="match status" value="1"/>
</dbReference>
<comment type="similarity">
    <text evidence="2">Belongs to the YkuD family.</text>
</comment>
<evidence type="ECO:0000256" key="6">
    <source>
        <dbReference type="ARBA" id="ARBA00023316"/>
    </source>
</evidence>
<feature type="domain" description="L,D-TPase catalytic" evidence="9">
    <location>
        <begin position="261"/>
        <end position="443"/>
    </location>
</feature>
<dbReference type="SUPFAM" id="SSF47090">
    <property type="entry name" value="PGBD-like"/>
    <property type="match status" value="1"/>
</dbReference>
<evidence type="ECO:0000256" key="2">
    <source>
        <dbReference type="ARBA" id="ARBA00005992"/>
    </source>
</evidence>
<evidence type="ECO:0000256" key="5">
    <source>
        <dbReference type="ARBA" id="ARBA00022984"/>
    </source>
</evidence>
<dbReference type="Gene3D" id="1.10.101.10">
    <property type="entry name" value="PGBD-like superfamily/PGBD"/>
    <property type="match status" value="1"/>
</dbReference>
<feature type="chain" id="PRO_5046870010" evidence="8">
    <location>
        <begin position="26"/>
        <end position="502"/>
    </location>
</feature>
<dbReference type="PANTHER" id="PTHR41533">
    <property type="entry name" value="L,D-TRANSPEPTIDASE HI_1667-RELATED"/>
    <property type="match status" value="1"/>
</dbReference>
<dbReference type="InterPro" id="IPR052905">
    <property type="entry name" value="LD-transpeptidase_YkuD-like"/>
</dbReference>
<dbReference type="RefSeq" id="WP_377044016.1">
    <property type="nucleotide sequence ID" value="NZ_JBHLUN010000005.1"/>
</dbReference>
<dbReference type="PROSITE" id="PS52029">
    <property type="entry name" value="LD_TPASE"/>
    <property type="match status" value="1"/>
</dbReference>
<evidence type="ECO:0000256" key="4">
    <source>
        <dbReference type="ARBA" id="ARBA00022960"/>
    </source>
</evidence>
<keyword evidence="3" id="KW-0808">Transferase</keyword>
<protein>
    <submittedName>
        <fullName evidence="10">Murein L,D-transpeptidase</fullName>
    </submittedName>
</protein>
<dbReference type="PANTHER" id="PTHR41533:SF2">
    <property type="entry name" value="BLR7131 PROTEIN"/>
    <property type="match status" value="1"/>
</dbReference>
<dbReference type="InterPro" id="IPR036365">
    <property type="entry name" value="PGBD-like_sf"/>
</dbReference>
<evidence type="ECO:0000256" key="1">
    <source>
        <dbReference type="ARBA" id="ARBA00004752"/>
    </source>
</evidence>
<dbReference type="EMBL" id="JBHLUN010000005">
    <property type="protein sequence ID" value="MFC0408274.1"/>
    <property type="molecule type" value="Genomic_DNA"/>
</dbReference>